<reference evidence="9" key="3">
    <citation type="submission" date="2021-05" db="UniProtKB">
        <authorList>
            <consortium name="EnsemblPlants"/>
        </authorList>
    </citation>
    <scope>IDENTIFICATION</scope>
    <source>
        <strain evidence="9">cv. B73</strain>
    </source>
</reference>
<protein>
    <recommendedName>
        <fullName evidence="7">Pre-mRNA-splicing factor 38</fullName>
    </recommendedName>
</protein>
<evidence type="ECO:0000256" key="5">
    <source>
        <dbReference type="ARBA" id="ARBA00023187"/>
    </source>
</evidence>
<reference evidence="9" key="2">
    <citation type="submission" date="2019-07" db="EMBL/GenBank/DDBJ databases">
        <authorList>
            <person name="Seetharam A."/>
            <person name="Woodhouse M."/>
            <person name="Cannon E."/>
        </authorList>
    </citation>
    <scope>NUCLEOTIDE SEQUENCE [LARGE SCALE GENOMIC DNA]</scope>
    <source>
        <strain evidence="9">cv. B73</strain>
    </source>
</reference>
<evidence type="ECO:0000256" key="7">
    <source>
        <dbReference type="RuleBase" id="RU367025"/>
    </source>
</evidence>
<organism evidence="9 10">
    <name type="scientific">Zea mays</name>
    <name type="common">Maize</name>
    <dbReference type="NCBI Taxonomy" id="4577"/>
    <lineage>
        <taxon>Eukaryota</taxon>
        <taxon>Viridiplantae</taxon>
        <taxon>Streptophyta</taxon>
        <taxon>Embryophyta</taxon>
        <taxon>Tracheophyta</taxon>
        <taxon>Spermatophyta</taxon>
        <taxon>Magnoliopsida</taxon>
        <taxon>Liliopsida</taxon>
        <taxon>Poales</taxon>
        <taxon>Poaceae</taxon>
        <taxon>PACMAD clade</taxon>
        <taxon>Panicoideae</taxon>
        <taxon>Andropogonodae</taxon>
        <taxon>Andropogoneae</taxon>
        <taxon>Tripsacinae</taxon>
        <taxon>Zea</taxon>
    </lineage>
</organism>
<evidence type="ECO:0000256" key="3">
    <source>
        <dbReference type="ARBA" id="ARBA00022664"/>
    </source>
</evidence>
<keyword evidence="6 7" id="KW-0539">Nucleus</keyword>
<evidence type="ECO:0000256" key="8">
    <source>
        <dbReference type="SAM" id="SignalP"/>
    </source>
</evidence>
<feature type="signal peptide" evidence="8">
    <location>
        <begin position="1"/>
        <end position="21"/>
    </location>
</feature>
<dbReference type="EnsemblPlants" id="Zm00001eb313200_T001">
    <property type="protein sequence ID" value="Zm00001eb313200_P001"/>
    <property type="gene ID" value="Zm00001eb313200"/>
</dbReference>
<comment type="subcellular location">
    <subcellularLocation>
        <location evidence="1 7">Nucleus</location>
    </subcellularLocation>
</comment>
<keyword evidence="4 7" id="KW-0747">Spliceosome</keyword>
<keyword evidence="5 7" id="KW-0508">mRNA splicing</keyword>
<comment type="similarity">
    <text evidence="2 7">Belongs to the PRP38 family.</text>
</comment>
<name>A0A804Q8P4_MAIZE</name>
<sequence>MTGNCRGPSSAFCLLYKLLFTMKLIVKQTHDLLKHQDSPYIRADENNELVSETDAYAISDFVNDETDDRPSMWEIVGELELILRMMLEEDLILLETSETYSTNVSKSSSSATEILFVSSQASRSLDASSAMISGRVTHR</sequence>
<dbReference type="AlphaFoldDB" id="A0A804Q8P4"/>
<proteinExistence type="inferred from homology"/>
<keyword evidence="10" id="KW-1185">Reference proteome</keyword>
<dbReference type="Gramene" id="Zm00001eb313200_T001">
    <property type="protein sequence ID" value="Zm00001eb313200_P001"/>
    <property type="gene ID" value="Zm00001eb313200"/>
</dbReference>
<evidence type="ECO:0000313" key="10">
    <source>
        <dbReference type="Proteomes" id="UP000007305"/>
    </source>
</evidence>
<evidence type="ECO:0000256" key="4">
    <source>
        <dbReference type="ARBA" id="ARBA00022728"/>
    </source>
</evidence>
<comment type="function">
    <text evidence="7">Required for pre-mRNA splicing.</text>
</comment>
<accession>A0A804Q8P4</accession>
<evidence type="ECO:0000256" key="2">
    <source>
        <dbReference type="ARBA" id="ARBA00006164"/>
    </source>
</evidence>
<keyword evidence="3 7" id="KW-0507">mRNA processing</keyword>
<dbReference type="Proteomes" id="UP000007305">
    <property type="component" value="Chromosome 7"/>
</dbReference>
<feature type="chain" id="PRO_5032958368" description="Pre-mRNA-splicing factor 38" evidence="8">
    <location>
        <begin position="22"/>
        <end position="139"/>
    </location>
</feature>
<dbReference type="GO" id="GO:0005681">
    <property type="term" value="C:spliceosomal complex"/>
    <property type="evidence" value="ECO:0007669"/>
    <property type="project" value="UniProtKB-KW"/>
</dbReference>
<dbReference type="InterPro" id="IPR005037">
    <property type="entry name" value="PRP38"/>
</dbReference>
<dbReference type="Pfam" id="PF03371">
    <property type="entry name" value="PRP38"/>
    <property type="match status" value="1"/>
</dbReference>
<dbReference type="PANTHER" id="PTHR23142">
    <property type="entry name" value="PRE-MRNA-SPLICING FACTOR 38A-RELATED"/>
    <property type="match status" value="1"/>
</dbReference>
<evidence type="ECO:0000256" key="6">
    <source>
        <dbReference type="ARBA" id="ARBA00023242"/>
    </source>
</evidence>
<evidence type="ECO:0000313" key="9">
    <source>
        <dbReference type="EnsemblPlants" id="Zm00001eb313200_P001"/>
    </source>
</evidence>
<keyword evidence="8" id="KW-0732">Signal</keyword>
<dbReference type="GO" id="GO:0000398">
    <property type="term" value="P:mRNA splicing, via spliceosome"/>
    <property type="evidence" value="ECO:0007669"/>
    <property type="project" value="UniProtKB-UniRule"/>
</dbReference>
<reference evidence="10" key="1">
    <citation type="submission" date="2015-12" db="EMBL/GenBank/DDBJ databases">
        <title>Update maize B73 reference genome by single molecule sequencing technologies.</title>
        <authorList>
            <consortium name="Maize Genome Sequencing Project"/>
            <person name="Ware D."/>
        </authorList>
    </citation>
    <scope>NUCLEOTIDE SEQUENCE [LARGE SCALE GENOMIC DNA]</scope>
    <source>
        <strain evidence="10">cv. B73</strain>
    </source>
</reference>
<evidence type="ECO:0000256" key="1">
    <source>
        <dbReference type="ARBA" id="ARBA00004123"/>
    </source>
</evidence>
<dbReference type="InParanoid" id="A0A804Q8P4"/>